<dbReference type="EMBL" id="BAABGJ010000068">
    <property type="protein sequence ID" value="GAA4350423.1"/>
    <property type="molecule type" value="Genomic_DNA"/>
</dbReference>
<evidence type="ECO:0000256" key="1">
    <source>
        <dbReference type="ARBA" id="ARBA00005254"/>
    </source>
</evidence>
<dbReference type="Gene3D" id="1.10.12.10">
    <property type="entry name" value="Lyase 2-enoyl-coa Hydratase, Chain A, domain 2"/>
    <property type="match status" value="1"/>
</dbReference>
<dbReference type="InterPro" id="IPR001753">
    <property type="entry name" value="Enoyl-CoA_hydra/iso"/>
</dbReference>
<organism evidence="3 4">
    <name type="scientific">Variovorax defluvii</name>
    <dbReference type="NCBI Taxonomy" id="913761"/>
    <lineage>
        <taxon>Bacteria</taxon>
        <taxon>Pseudomonadati</taxon>
        <taxon>Pseudomonadota</taxon>
        <taxon>Betaproteobacteria</taxon>
        <taxon>Burkholderiales</taxon>
        <taxon>Comamonadaceae</taxon>
        <taxon>Variovorax</taxon>
    </lineage>
</organism>
<reference evidence="4" key="1">
    <citation type="journal article" date="2019" name="Int. J. Syst. Evol. Microbiol.">
        <title>The Global Catalogue of Microorganisms (GCM) 10K type strain sequencing project: providing services to taxonomists for standard genome sequencing and annotation.</title>
        <authorList>
            <consortium name="The Broad Institute Genomics Platform"/>
            <consortium name="The Broad Institute Genome Sequencing Center for Infectious Disease"/>
            <person name="Wu L."/>
            <person name="Ma J."/>
        </authorList>
    </citation>
    <scope>NUCLEOTIDE SEQUENCE [LARGE SCALE GENOMIC DNA]</scope>
    <source>
        <strain evidence="4">JCM 17804</strain>
    </source>
</reference>
<evidence type="ECO:0000256" key="2">
    <source>
        <dbReference type="ARBA" id="ARBA00023239"/>
    </source>
</evidence>
<dbReference type="InterPro" id="IPR014748">
    <property type="entry name" value="Enoyl-CoA_hydra_C"/>
</dbReference>
<dbReference type="PANTHER" id="PTHR11941:SF54">
    <property type="entry name" value="ENOYL-COA HYDRATASE, MITOCHONDRIAL"/>
    <property type="match status" value="1"/>
</dbReference>
<protein>
    <submittedName>
        <fullName evidence="3">Enoyl-CoA hydratase</fullName>
    </submittedName>
</protein>
<accession>A0ABP8I379</accession>
<dbReference type="PANTHER" id="PTHR11941">
    <property type="entry name" value="ENOYL-COA HYDRATASE-RELATED"/>
    <property type="match status" value="1"/>
</dbReference>
<comment type="caution">
    <text evidence="3">The sequence shown here is derived from an EMBL/GenBank/DDBJ whole genome shotgun (WGS) entry which is preliminary data.</text>
</comment>
<name>A0ABP8I379_9BURK</name>
<dbReference type="Gene3D" id="3.90.226.10">
    <property type="entry name" value="2-enoyl-CoA Hydratase, Chain A, domain 1"/>
    <property type="match status" value="1"/>
</dbReference>
<comment type="similarity">
    <text evidence="1">Belongs to the enoyl-CoA hydratase/isomerase family.</text>
</comment>
<dbReference type="Pfam" id="PF00378">
    <property type="entry name" value="ECH_1"/>
    <property type="match status" value="1"/>
</dbReference>
<keyword evidence="2" id="KW-0456">Lyase</keyword>
<evidence type="ECO:0000313" key="4">
    <source>
        <dbReference type="Proteomes" id="UP001500975"/>
    </source>
</evidence>
<sequence>MNPGDFVRFEPTDHGVAELVLDRPLARNALSRAMTDAMAAFLAQAEDDPAVRVVLLRAEGAHFAAGADLKELAAMSAAEAEAMDLSGSCDALGRFAKPVVCAVQGAALGGGCELVEMCDVVIAADDAVFGHPEVRVGTMPGAGGTQRLPRIVGRTLALDLLLTGRPLTAEEALRSGLASRVVPRAALLATARSVAAQMAALPADVQRMIKTAVRGADELPLELGLQLERRLFHRSLAGPARAGAMQAFLARAGS</sequence>
<dbReference type="InterPro" id="IPR029045">
    <property type="entry name" value="ClpP/crotonase-like_dom_sf"/>
</dbReference>
<dbReference type="Proteomes" id="UP001500975">
    <property type="component" value="Unassembled WGS sequence"/>
</dbReference>
<evidence type="ECO:0000313" key="3">
    <source>
        <dbReference type="EMBL" id="GAA4350423.1"/>
    </source>
</evidence>
<dbReference type="RefSeq" id="WP_345539836.1">
    <property type="nucleotide sequence ID" value="NZ_BAABGJ010000068.1"/>
</dbReference>
<keyword evidence="4" id="KW-1185">Reference proteome</keyword>
<proteinExistence type="inferred from homology"/>
<gene>
    <name evidence="3" type="ORF">GCM10023165_37830</name>
</gene>
<dbReference type="CDD" id="cd06558">
    <property type="entry name" value="crotonase-like"/>
    <property type="match status" value="1"/>
</dbReference>
<dbReference type="SUPFAM" id="SSF52096">
    <property type="entry name" value="ClpP/crotonase"/>
    <property type="match status" value="1"/>
</dbReference>